<feature type="region of interest" description="Disordered" evidence="1">
    <location>
        <begin position="47"/>
        <end position="71"/>
    </location>
</feature>
<evidence type="ECO:0000313" key="3">
    <source>
        <dbReference type="Proteomes" id="UP000027931"/>
    </source>
</evidence>
<dbReference type="EMBL" id="JMIR01000002">
    <property type="protein sequence ID" value="KEO84967.1"/>
    <property type="molecule type" value="Genomic_DNA"/>
</dbReference>
<evidence type="ECO:0000313" key="2">
    <source>
        <dbReference type="EMBL" id="KEO84967.1"/>
    </source>
</evidence>
<reference evidence="2 3" key="1">
    <citation type="journal article" date="2013" name="Int. J. Syst. Evol. Microbiol.">
        <title>Tumebacillus flagellatus sp. nov., an alpha-amylase/pullulanase-producing bacterium isolated from cassava wastewater.</title>
        <authorList>
            <person name="Wang Q."/>
            <person name="Xie N."/>
            <person name="Qin Y."/>
            <person name="Shen N."/>
            <person name="Zhu J."/>
            <person name="Mi H."/>
            <person name="Huang R."/>
        </authorList>
    </citation>
    <scope>NUCLEOTIDE SEQUENCE [LARGE SCALE GENOMIC DNA]</scope>
    <source>
        <strain evidence="2 3">GST4</strain>
    </source>
</reference>
<accession>A0A074MGW4</accession>
<dbReference type="STRING" id="1157490.EL26_02925"/>
<gene>
    <name evidence="2" type="ORF">EL26_02925</name>
</gene>
<name>A0A074MGW4_9BACL</name>
<feature type="compositionally biased region" description="Acidic residues" evidence="1">
    <location>
        <begin position="51"/>
        <end position="64"/>
    </location>
</feature>
<evidence type="ECO:0000256" key="1">
    <source>
        <dbReference type="SAM" id="MobiDB-lite"/>
    </source>
</evidence>
<sequence>MAYYRQRQLKARSSAVDEEKIQLSGETLDLLVQIAALIVSEYLAKQASKEEGEEDRGEDHDSDTDPLIVEN</sequence>
<protein>
    <submittedName>
        <fullName evidence="2">Uncharacterized protein</fullName>
    </submittedName>
</protein>
<keyword evidence="3" id="KW-1185">Reference proteome</keyword>
<comment type="caution">
    <text evidence="2">The sequence shown here is derived from an EMBL/GenBank/DDBJ whole genome shotgun (WGS) entry which is preliminary data.</text>
</comment>
<dbReference type="Proteomes" id="UP000027931">
    <property type="component" value="Unassembled WGS sequence"/>
</dbReference>
<proteinExistence type="predicted"/>
<organism evidence="2 3">
    <name type="scientific">Tumebacillus flagellatus</name>
    <dbReference type="NCBI Taxonomy" id="1157490"/>
    <lineage>
        <taxon>Bacteria</taxon>
        <taxon>Bacillati</taxon>
        <taxon>Bacillota</taxon>
        <taxon>Bacilli</taxon>
        <taxon>Bacillales</taxon>
        <taxon>Alicyclobacillaceae</taxon>
        <taxon>Tumebacillus</taxon>
    </lineage>
</organism>
<dbReference type="AlphaFoldDB" id="A0A074MGW4"/>